<evidence type="ECO:0000256" key="1">
    <source>
        <dbReference type="SAM" id="Phobius"/>
    </source>
</evidence>
<sequence length="93" mass="10141">MDPVSAHFCSLRSAWISSTADLNLFTVSPEYSGTVIAPFHCSDMTTIPKEVGGSGALQISLQQGKIFHLPQVYDSSTVPIIVFFLLTFCIVKM</sequence>
<proteinExistence type="predicted"/>
<reference evidence="2 3" key="1">
    <citation type="submission" date="2017-12" db="EMBL/GenBank/DDBJ databases">
        <title>Comparative genomics of Botrytis spp.</title>
        <authorList>
            <person name="Valero-Jimenez C.A."/>
            <person name="Tapia P."/>
            <person name="Veloso J."/>
            <person name="Silva-Moreno E."/>
            <person name="Staats M."/>
            <person name="Valdes J.H."/>
            <person name="Van Kan J.A.L."/>
        </authorList>
    </citation>
    <scope>NUCLEOTIDE SEQUENCE [LARGE SCALE GENOMIC DNA]</scope>
    <source>
        <strain evidence="2 3">MUCL3349</strain>
    </source>
</reference>
<dbReference type="AlphaFoldDB" id="A0A4Z1KP78"/>
<dbReference type="Proteomes" id="UP000297280">
    <property type="component" value="Unassembled WGS sequence"/>
</dbReference>
<accession>A0A4Z1KP78</accession>
<keyword evidence="3" id="KW-1185">Reference proteome</keyword>
<organism evidence="2 3">
    <name type="scientific">Botrytis porri</name>
    <dbReference type="NCBI Taxonomy" id="87229"/>
    <lineage>
        <taxon>Eukaryota</taxon>
        <taxon>Fungi</taxon>
        <taxon>Dikarya</taxon>
        <taxon>Ascomycota</taxon>
        <taxon>Pezizomycotina</taxon>
        <taxon>Leotiomycetes</taxon>
        <taxon>Helotiales</taxon>
        <taxon>Sclerotiniaceae</taxon>
        <taxon>Botrytis</taxon>
    </lineage>
</organism>
<evidence type="ECO:0000313" key="2">
    <source>
        <dbReference type="EMBL" id="TGO87863.1"/>
    </source>
</evidence>
<feature type="transmembrane region" description="Helical" evidence="1">
    <location>
        <begin position="72"/>
        <end position="91"/>
    </location>
</feature>
<comment type="caution">
    <text evidence="2">The sequence shown here is derived from an EMBL/GenBank/DDBJ whole genome shotgun (WGS) entry which is preliminary data.</text>
</comment>
<keyword evidence="1" id="KW-0472">Membrane</keyword>
<evidence type="ECO:0000313" key="3">
    <source>
        <dbReference type="Proteomes" id="UP000297280"/>
    </source>
</evidence>
<gene>
    <name evidence="2" type="ORF">BPOR_0199g00140</name>
</gene>
<protein>
    <submittedName>
        <fullName evidence="2">Uncharacterized protein</fullName>
    </submittedName>
</protein>
<keyword evidence="1" id="KW-0812">Transmembrane</keyword>
<dbReference type="EMBL" id="PQXO01000199">
    <property type="protein sequence ID" value="TGO87863.1"/>
    <property type="molecule type" value="Genomic_DNA"/>
</dbReference>
<name>A0A4Z1KP78_9HELO</name>
<keyword evidence="1" id="KW-1133">Transmembrane helix</keyword>